<evidence type="ECO:0000256" key="2">
    <source>
        <dbReference type="ARBA" id="ARBA00022448"/>
    </source>
</evidence>
<comment type="caution">
    <text evidence="6">The sequence shown here is derived from an EMBL/GenBank/DDBJ whole genome shotgun (WGS) entry which is preliminary data.</text>
</comment>
<dbReference type="InterPro" id="IPR003593">
    <property type="entry name" value="AAA+_ATPase"/>
</dbReference>
<evidence type="ECO:0000256" key="3">
    <source>
        <dbReference type="ARBA" id="ARBA00022741"/>
    </source>
</evidence>
<dbReference type="PROSITE" id="PS50893">
    <property type="entry name" value="ABC_TRANSPORTER_2"/>
    <property type="match status" value="1"/>
</dbReference>
<dbReference type="SMART" id="SM00382">
    <property type="entry name" value="AAA"/>
    <property type="match status" value="1"/>
</dbReference>
<comment type="similarity">
    <text evidence="1">Belongs to the ABC transporter superfamily.</text>
</comment>
<protein>
    <recommendedName>
        <fullName evidence="5">ABC transporter domain-containing protein</fullName>
    </recommendedName>
</protein>
<dbReference type="AlphaFoldDB" id="A0A1G2FUP4"/>
<proteinExistence type="inferred from homology"/>
<dbReference type="EMBL" id="MHNI01000031">
    <property type="protein sequence ID" value="OGZ41330.1"/>
    <property type="molecule type" value="Genomic_DNA"/>
</dbReference>
<dbReference type="Proteomes" id="UP000176700">
    <property type="component" value="Unassembled WGS sequence"/>
</dbReference>
<dbReference type="InterPro" id="IPR003439">
    <property type="entry name" value="ABC_transporter-like_ATP-bd"/>
</dbReference>
<organism evidence="6 7">
    <name type="scientific">Candidatus Ryanbacteria bacterium RIFCSPHIGHO2_01_45_13</name>
    <dbReference type="NCBI Taxonomy" id="1802112"/>
    <lineage>
        <taxon>Bacteria</taxon>
        <taxon>Candidatus Ryaniibacteriota</taxon>
    </lineage>
</organism>
<evidence type="ECO:0000256" key="4">
    <source>
        <dbReference type="ARBA" id="ARBA00022840"/>
    </source>
</evidence>
<dbReference type="GO" id="GO:0016887">
    <property type="term" value="F:ATP hydrolysis activity"/>
    <property type="evidence" value="ECO:0007669"/>
    <property type="project" value="InterPro"/>
</dbReference>
<feature type="domain" description="ABC transporter" evidence="5">
    <location>
        <begin position="4"/>
        <end position="228"/>
    </location>
</feature>
<reference evidence="6 7" key="1">
    <citation type="journal article" date="2016" name="Nat. Commun.">
        <title>Thousands of microbial genomes shed light on interconnected biogeochemical processes in an aquifer system.</title>
        <authorList>
            <person name="Anantharaman K."/>
            <person name="Brown C.T."/>
            <person name="Hug L.A."/>
            <person name="Sharon I."/>
            <person name="Castelle C.J."/>
            <person name="Probst A.J."/>
            <person name="Thomas B.C."/>
            <person name="Singh A."/>
            <person name="Wilkins M.J."/>
            <person name="Karaoz U."/>
            <person name="Brodie E.L."/>
            <person name="Williams K.H."/>
            <person name="Hubbard S.S."/>
            <person name="Banfield J.F."/>
        </authorList>
    </citation>
    <scope>NUCLEOTIDE SEQUENCE [LARGE SCALE GENOMIC DNA]</scope>
</reference>
<dbReference type="InterPro" id="IPR017871">
    <property type="entry name" value="ABC_transporter-like_CS"/>
</dbReference>
<dbReference type="PANTHER" id="PTHR42734:SF17">
    <property type="entry name" value="METAL TRANSPORT SYSTEM ATP-BINDING PROTEIN TM_0124-RELATED"/>
    <property type="match status" value="1"/>
</dbReference>
<evidence type="ECO:0000259" key="5">
    <source>
        <dbReference type="PROSITE" id="PS50893"/>
    </source>
</evidence>
<dbReference type="GO" id="GO:0005524">
    <property type="term" value="F:ATP binding"/>
    <property type="evidence" value="ECO:0007669"/>
    <property type="project" value="UniProtKB-KW"/>
</dbReference>
<name>A0A1G2FUP4_9BACT</name>
<dbReference type="InterPro" id="IPR050153">
    <property type="entry name" value="Metal_Ion_Import_ABC"/>
</dbReference>
<dbReference type="SUPFAM" id="SSF52540">
    <property type="entry name" value="P-loop containing nucleoside triphosphate hydrolases"/>
    <property type="match status" value="1"/>
</dbReference>
<keyword evidence="2" id="KW-0813">Transport</keyword>
<keyword evidence="4" id="KW-0067">ATP-binding</keyword>
<dbReference type="Gene3D" id="3.40.50.300">
    <property type="entry name" value="P-loop containing nucleotide triphosphate hydrolases"/>
    <property type="match status" value="1"/>
</dbReference>
<evidence type="ECO:0000313" key="6">
    <source>
        <dbReference type="EMBL" id="OGZ41330.1"/>
    </source>
</evidence>
<gene>
    <name evidence="6" type="ORF">A2W41_01235</name>
</gene>
<dbReference type="Pfam" id="PF00005">
    <property type="entry name" value="ABC_tran"/>
    <property type="match status" value="1"/>
</dbReference>
<accession>A0A1G2FUP4</accession>
<dbReference type="PROSITE" id="PS00211">
    <property type="entry name" value="ABC_TRANSPORTER_1"/>
    <property type="match status" value="1"/>
</dbReference>
<evidence type="ECO:0000313" key="7">
    <source>
        <dbReference type="Proteomes" id="UP000176700"/>
    </source>
</evidence>
<dbReference type="PANTHER" id="PTHR42734">
    <property type="entry name" value="METAL TRANSPORT SYSTEM ATP-BINDING PROTEIN TM_0124-RELATED"/>
    <property type="match status" value="1"/>
</dbReference>
<keyword evidence="3" id="KW-0547">Nucleotide-binding</keyword>
<sequence length="239" mass="26103">MATISVRNLHVTLNSHHILDGLSFNIEKGDIAAIIGPNGSGKTTLLKAMLGLVPYQGEIQILGRAPWELAEIASKIGYVPQRLEFDRTMPVIVEELLKAHLSAKNSLPKDTLALIGVKALLSQSLGSLSGGEFQRVLLGLAMLNEPEILFLDEPAASIDIEGAAEVYKLMETLRKEKAITTVLVSHDVDVVYRYANSVLCVNHKLLCKGIPEKALTKEVIEKLYGGNQAVYAHKEKRNV</sequence>
<dbReference type="InterPro" id="IPR027417">
    <property type="entry name" value="P-loop_NTPase"/>
</dbReference>
<evidence type="ECO:0000256" key="1">
    <source>
        <dbReference type="ARBA" id="ARBA00005417"/>
    </source>
</evidence>